<dbReference type="Proteomes" id="UP000002316">
    <property type="component" value="Chromosome 10"/>
</dbReference>
<protein>
    <submittedName>
        <fullName evidence="1">Uncharacterized protein</fullName>
    </submittedName>
</protein>
<organism evidence="1 2">
    <name type="scientific">Trypanosoma brucei gambiense (strain MHOM/CI/86/DAL972)</name>
    <dbReference type="NCBI Taxonomy" id="679716"/>
    <lineage>
        <taxon>Eukaryota</taxon>
        <taxon>Discoba</taxon>
        <taxon>Euglenozoa</taxon>
        <taxon>Kinetoplastea</taxon>
        <taxon>Metakinetoplastina</taxon>
        <taxon>Trypanosomatida</taxon>
        <taxon>Trypanosomatidae</taxon>
        <taxon>Trypanosoma</taxon>
    </lineage>
</organism>
<dbReference type="RefSeq" id="XP_011777649.1">
    <property type="nucleotide sequence ID" value="XM_011779347.1"/>
</dbReference>
<dbReference type="GeneID" id="23865550"/>
<dbReference type="EMBL" id="FN554973">
    <property type="protein sequence ID" value="CBH15385.1"/>
    <property type="molecule type" value="Genomic_DNA"/>
</dbReference>
<dbReference type="AlphaFoldDB" id="D0A291"/>
<proteinExistence type="predicted"/>
<accession>D0A291</accession>
<reference evidence="2" key="1">
    <citation type="journal article" date="2010" name="PLoS Negl. Trop. Dis.">
        <title>The genome sequence of Trypanosoma brucei gambiense, causative agent of chronic human african trypanosomiasis.</title>
        <authorList>
            <person name="Jackson A.P."/>
            <person name="Sanders M."/>
            <person name="Berry A."/>
            <person name="McQuillan J."/>
            <person name="Aslett M.A."/>
            <person name="Quail M.A."/>
            <person name="Chukualim B."/>
            <person name="Capewell P."/>
            <person name="MacLeod A."/>
            <person name="Melville S.E."/>
            <person name="Gibson W."/>
            <person name="Barry J.D."/>
            <person name="Berriman M."/>
            <person name="Hertz-Fowler C."/>
        </authorList>
    </citation>
    <scope>NUCLEOTIDE SEQUENCE [LARGE SCALE GENOMIC DNA]</scope>
    <source>
        <strain evidence="2">MHOM/CI/86/DAL972</strain>
    </source>
</reference>
<name>D0A291_TRYB9</name>
<evidence type="ECO:0000313" key="1">
    <source>
        <dbReference type="EMBL" id="CBH15385.1"/>
    </source>
</evidence>
<dbReference type="KEGG" id="tbg:TbgDal_X4700"/>
<sequence>MKYDHCFASISLPQPHRTVGPLCFPHKIKQRLLLYTSHQVFPLFLHTFNHVLPSTCRNWTLRNVLYFASASFPLSCSPFKARVYSPEHACSALANKQKVSFKCIVQKQANKHKECGKV</sequence>
<evidence type="ECO:0000313" key="2">
    <source>
        <dbReference type="Proteomes" id="UP000002316"/>
    </source>
</evidence>
<gene>
    <name evidence="1" type="ORF">TbgDal_X4700</name>
</gene>